<dbReference type="InParanoid" id="A0A1D3D598"/>
<dbReference type="InterPro" id="IPR044862">
    <property type="entry name" value="Pro_4_hyd_alph_FE2OG_OXY"/>
</dbReference>
<dbReference type="Proteomes" id="UP000095192">
    <property type="component" value="Unassembled WGS sequence"/>
</dbReference>
<feature type="domain" description="Fe2OG dioxygenase" evidence="7">
    <location>
        <begin position="213"/>
        <end position="307"/>
    </location>
</feature>
<name>A0A1D3D598_9EIME</name>
<evidence type="ECO:0000256" key="1">
    <source>
        <dbReference type="ARBA" id="ARBA00001961"/>
    </source>
</evidence>
<dbReference type="EMBL" id="JROU02000667">
    <property type="protein sequence ID" value="OEH78612.1"/>
    <property type="molecule type" value="Genomic_DNA"/>
</dbReference>
<comment type="cofactor">
    <cofactor evidence="1">
        <name>L-ascorbate</name>
        <dbReference type="ChEBI" id="CHEBI:38290"/>
    </cofactor>
</comment>
<keyword evidence="9" id="KW-1185">Reference proteome</keyword>
<dbReference type="PROSITE" id="PS51471">
    <property type="entry name" value="FE2OG_OXY"/>
    <property type="match status" value="1"/>
</dbReference>
<keyword evidence="5" id="KW-0408">Iron</keyword>
<dbReference type="GO" id="GO:0005506">
    <property type="term" value="F:iron ion binding"/>
    <property type="evidence" value="ECO:0007669"/>
    <property type="project" value="InterPro"/>
</dbReference>
<dbReference type="InterPro" id="IPR006620">
    <property type="entry name" value="Pro_4_hyd_alph"/>
</dbReference>
<reference evidence="8 9" key="1">
    <citation type="journal article" date="2016" name="BMC Genomics">
        <title>Comparative genomics reveals Cyclospora cayetanensis possesses coccidia-like metabolism and invasion components but unique surface antigens.</title>
        <authorList>
            <person name="Liu S."/>
            <person name="Wang L."/>
            <person name="Zheng H."/>
            <person name="Xu Z."/>
            <person name="Roellig D.M."/>
            <person name="Li N."/>
            <person name="Frace M.A."/>
            <person name="Tang K."/>
            <person name="Arrowood M.J."/>
            <person name="Moss D.M."/>
            <person name="Zhang L."/>
            <person name="Feng Y."/>
            <person name="Xiao L."/>
        </authorList>
    </citation>
    <scope>NUCLEOTIDE SEQUENCE [LARGE SCALE GENOMIC DNA]</scope>
    <source>
        <strain evidence="8 9">CHN_HEN01</strain>
    </source>
</reference>
<dbReference type="AlphaFoldDB" id="A0A1D3D598"/>
<dbReference type="Gene3D" id="2.60.120.620">
    <property type="entry name" value="q2cbj1_9rhob like domain"/>
    <property type="match status" value="1"/>
</dbReference>
<dbReference type="GO" id="GO:0005783">
    <property type="term" value="C:endoplasmic reticulum"/>
    <property type="evidence" value="ECO:0007669"/>
    <property type="project" value="TreeGrafter"/>
</dbReference>
<dbReference type="SMART" id="SM00702">
    <property type="entry name" value="P4Hc"/>
    <property type="match status" value="1"/>
</dbReference>
<dbReference type="VEuPathDB" id="ToxoDB:cyc_04073"/>
<keyword evidence="2" id="KW-0479">Metal-binding</keyword>
<dbReference type="VEuPathDB" id="ToxoDB:LOC34620659"/>
<keyword evidence="3" id="KW-0223">Dioxygenase</keyword>
<keyword evidence="4" id="KW-0560">Oxidoreductase</keyword>
<feature type="compositionally biased region" description="Polar residues" evidence="6">
    <location>
        <begin position="41"/>
        <end position="63"/>
    </location>
</feature>
<feature type="region of interest" description="Disordered" evidence="6">
    <location>
        <begin position="94"/>
        <end position="114"/>
    </location>
</feature>
<evidence type="ECO:0000256" key="2">
    <source>
        <dbReference type="ARBA" id="ARBA00022723"/>
    </source>
</evidence>
<gene>
    <name evidence="8" type="ORF">cyc_04073</name>
</gene>
<evidence type="ECO:0000256" key="6">
    <source>
        <dbReference type="SAM" id="MobiDB-lite"/>
    </source>
</evidence>
<evidence type="ECO:0000256" key="4">
    <source>
        <dbReference type="ARBA" id="ARBA00023002"/>
    </source>
</evidence>
<feature type="region of interest" description="Disordered" evidence="6">
    <location>
        <begin position="20"/>
        <end position="75"/>
    </location>
</feature>
<dbReference type="InterPro" id="IPR045054">
    <property type="entry name" value="P4HA-like"/>
</dbReference>
<comment type="caution">
    <text evidence="8">The sequence shown here is derived from an EMBL/GenBank/DDBJ whole genome shotgun (WGS) entry which is preliminary data.</text>
</comment>
<evidence type="ECO:0000256" key="5">
    <source>
        <dbReference type="ARBA" id="ARBA00023004"/>
    </source>
</evidence>
<dbReference type="Pfam" id="PF13640">
    <property type="entry name" value="2OG-FeII_Oxy_3"/>
    <property type="match status" value="1"/>
</dbReference>
<dbReference type="InterPro" id="IPR005123">
    <property type="entry name" value="Oxoglu/Fe-dep_dioxygenase_dom"/>
</dbReference>
<evidence type="ECO:0000313" key="9">
    <source>
        <dbReference type="Proteomes" id="UP000095192"/>
    </source>
</evidence>
<dbReference type="PANTHER" id="PTHR10869:SF246">
    <property type="entry name" value="TRANSMEMBRANE PROLYL 4-HYDROXYLASE"/>
    <property type="match status" value="1"/>
</dbReference>
<evidence type="ECO:0000313" key="8">
    <source>
        <dbReference type="EMBL" id="OEH78612.1"/>
    </source>
</evidence>
<dbReference type="GO" id="GO:0004656">
    <property type="term" value="F:procollagen-proline 4-dioxygenase activity"/>
    <property type="evidence" value="ECO:0007669"/>
    <property type="project" value="TreeGrafter"/>
</dbReference>
<evidence type="ECO:0000259" key="7">
    <source>
        <dbReference type="PROSITE" id="PS51471"/>
    </source>
</evidence>
<proteinExistence type="predicted"/>
<dbReference type="PANTHER" id="PTHR10869">
    <property type="entry name" value="PROLYL 4-HYDROXYLASE ALPHA SUBUNIT"/>
    <property type="match status" value="1"/>
</dbReference>
<evidence type="ECO:0000256" key="3">
    <source>
        <dbReference type="ARBA" id="ARBA00022964"/>
    </source>
</evidence>
<sequence length="506" mass="54790">MEFANSLFQVLFPASRYVDSRGAAESPEQQHQQREQKLQPSAENESGAISSSLARSEAVSPTQETDELPVGEAIPEGEHIRTLRIYSLTSDSVAPSLGEQGKSPQRPPVSSVSGAAEGLREVHVLRVFRNPDVLIAPSLLTQPQCRHLLHLAEGKWERSKTSIGLTTTPQTQYRTLKSKTRTSRSVILQPSQTPIVHSVELLACALARLPLQHLEGLVLVRYDEGEYFNEHHDGNFRPKTVLLYLNDVDEGGFTHFTRLGLKISPAEGTGAVWDNITPNGAMDLRTLHAGASPTRGTKFVVNCFFNETVVRPAAPPLPLSPQRPSLAVPVARTCGNATARSTPAETLATVQVEGAERPPTCSRMQLPTGSRVWEGHTGFHPIPRNAQHILYTPCEVRSPSFTGGGPQQLQQRVLFGNMVSLNGAAWGPLALPMFQKPEVAGLPMPVSARGPATWDPSGVSLKYMSHPLGGGPPAPFGCPSSAWRMHGGVALPPGRRWLPNWPAKGS</sequence>
<accession>A0A1D3D598</accession>
<organism evidence="8 9">
    <name type="scientific">Cyclospora cayetanensis</name>
    <dbReference type="NCBI Taxonomy" id="88456"/>
    <lineage>
        <taxon>Eukaryota</taxon>
        <taxon>Sar</taxon>
        <taxon>Alveolata</taxon>
        <taxon>Apicomplexa</taxon>
        <taxon>Conoidasida</taxon>
        <taxon>Coccidia</taxon>
        <taxon>Eucoccidiorida</taxon>
        <taxon>Eimeriorina</taxon>
        <taxon>Eimeriidae</taxon>
        <taxon>Cyclospora</taxon>
    </lineage>
</organism>
<dbReference type="GO" id="GO:0031418">
    <property type="term" value="F:L-ascorbic acid binding"/>
    <property type="evidence" value="ECO:0007669"/>
    <property type="project" value="InterPro"/>
</dbReference>
<protein>
    <submittedName>
        <fullName evidence="8">2og-fe oxygenase family</fullName>
    </submittedName>
</protein>